<feature type="compositionally biased region" description="Low complexity" evidence="1">
    <location>
        <begin position="44"/>
        <end position="63"/>
    </location>
</feature>
<name>A0A1I2R2R3_9EURY</name>
<accession>A0A1I2R2R3</accession>
<feature type="compositionally biased region" description="Low complexity" evidence="1">
    <location>
        <begin position="73"/>
        <end position="88"/>
    </location>
</feature>
<gene>
    <name evidence="2" type="ORF">SAMN04488063_1744</name>
</gene>
<dbReference type="RefSeq" id="WP_092891287.1">
    <property type="nucleotide sequence ID" value="NZ_FOOQ01000002.1"/>
</dbReference>
<evidence type="ECO:0000313" key="3">
    <source>
        <dbReference type="Proteomes" id="UP000198876"/>
    </source>
</evidence>
<dbReference type="Proteomes" id="UP000198876">
    <property type="component" value="Unassembled WGS sequence"/>
</dbReference>
<dbReference type="AlphaFoldDB" id="A0A1I2R2R3"/>
<dbReference type="EMBL" id="FOOQ01000002">
    <property type="protein sequence ID" value="SFG34313.1"/>
    <property type="molecule type" value="Genomic_DNA"/>
</dbReference>
<keyword evidence="3" id="KW-1185">Reference proteome</keyword>
<evidence type="ECO:0000256" key="1">
    <source>
        <dbReference type="SAM" id="MobiDB-lite"/>
    </source>
</evidence>
<feature type="region of interest" description="Disordered" evidence="1">
    <location>
        <begin position="20"/>
        <end position="88"/>
    </location>
</feature>
<reference evidence="3" key="1">
    <citation type="submission" date="2016-10" db="EMBL/GenBank/DDBJ databases">
        <authorList>
            <person name="Varghese N."/>
            <person name="Submissions S."/>
        </authorList>
    </citation>
    <scope>NUCLEOTIDE SEQUENCE [LARGE SCALE GENOMIC DNA]</scope>
    <source>
        <strain evidence="3">CGMCC 1.7739</strain>
    </source>
</reference>
<sequence length="215" mass="23140">MVTRRRLLALLGAAGVPLAGCSDRERRTPGTDNPGGFGTPVDDTVTAVSVTETPTETVTGTRTANDSAHSNKTATNGTVTDGTATATGTPEREFDLREANVVAVEWRVMNGVHRFDVTLYHDDDGEAGYADWWQIETTDGTVLVRRDLLHSHGTREFTRSENVRVPDGVTCLVVRGHDQTHGFGGQAMVVNLETEETTPVRQGSEADSDIADDVC</sequence>
<feature type="compositionally biased region" description="Acidic residues" evidence="1">
    <location>
        <begin position="206"/>
        <end position="215"/>
    </location>
</feature>
<proteinExistence type="predicted"/>
<protein>
    <submittedName>
        <fullName evidence="2">Uncharacterized protein</fullName>
    </submittedName>
</protein>
<dbReference type="STRING" id="553467.SAMN04488063_1744"/>
<organism evidence="2 3">
    <name type="scientific">Halopelagius inordinatus</name>
    <dbReference type="NCBI Taxonomy" id="553467"/>
    <lineage>
        <taxon>Archaea</taxon>
        <taxon>Methanobacteriati</taxon>
        <taxon>Methanobacteriota</taxon>
        <taxon>Stenosarchaea group</taxon>
        <taxon>Halobacteria</taxon>
        <taxon>Halobacteriales</taxon>
        <taxon>Haloferacaceae</taxon>
    </lineage>
</organism>
<feature type="region of interest" description="Disordered" evidence="1">
    <location>
        <begin position="196"/>
        <end position="215"/>
    </location>
</feature>
<evidence type="ECO:0000313" key="2">
    <source>
        <dbReference type="EMBL" id="SFG34313.1"/>
    </source>
</evidence>